<name>U6B747_9HYPH</name>
<dbReference type="AlphaFoldDB" id="U6B747"/>
<dbReference type="KEGG" id="lar:lam_305"/>
<feature type="transmembrane region" description="Helical" evidence="1">
    <location>
        <begin position="6"/>
        <end position="26"/>
    </location>
</feature>
<dbReference type="HOGENOM" id="CLU_2988069_0_0_5"/>
<dbReference type="Proteomes" id="UP000017862">
    <property type="component" value="Chromosome"/>
</dbReference>
<keyword evidence="1" id="KW-0472">Membrane</keyword>
<proteinExistence type="predicted"/>
<keyword evidence="3" id="KW-1185">Reference proteome</keyword>
<keyword evidence="1" id="KW-0812">Transmembrane</keyword>
<sequence>MNITCNSLSCILIFMIVLGISLHLLFDLLTKRKNNKEQQEMLDSVYNKSNKIDLKNK</sequence>
<keyword evidence="1" id="KW-1133">Transmembrane helix</keyword>
<dbReference type="PATRIC" id="fig|1261131.3.peg.293"/>
<accession>U6B747</accession>
<evidence type="ECO:0000313" key="2">
    <source>
        <dbReference type="EMBL" id="AHA27676.1"/>
    </source>
</evidence>
<reference evidence="2 3" key="1">
    <citation type="journal article" date="2014" name="Mol. Plant Microbe Interact.">
        <title>The complete genome sequence of Candidatus Liberibacter americanus, associated with citrus Huanglongbing.</title>
        <authorList>
            <person name="Wulff N.A."/>
            <person name="Zhang S."/>
            <person name="Setubal J.C."/>
            <person name="Almeida N.F."/>
            <person name="Martins E.C."/>
            <person name="Harakava R."/>
            <person name="Kumar D."/>
            <person name="Rangel L.T."/>
            <person name="Foissac X."/>
            <person name="Bove J."/>
            <person name="Gabriel D.W."/>
        </authorList>
    </citation>
    <scope>NUCLEOTIDE SEQUENCE [LARGE SCALE GENOMIC DNA]</scope>
    <source>
        <strain evidence="2 3">Sao Paulo</strain>
    </source>
</reference>
<protein>
    <submittedName>
        <fullName evidence="2">Uncharacterized protein</fullName>
    </submittedName>
</protein>
<organism evidence="2 3">
    <name type="scientific">Candidatus Liberibacter americanus str. Sao Paulo</name>
    <dbReference type="NCBI Taxonomy" id="1261131"/>
    <lineage>
        <taxon>Bacteria</taxon>
        <taxon>Pseudomonadati</taxon>
        <taxon>Pseudomonadota</taxon>
        <taxon>Alphaproteobacteria</taxon>
        <taxon>Hyphomicrobiales</taxon>
        <taxon>Rhizobiaceae</taxon>
        <taxon>Liberibacter</taxon>
    </lineage>
</organism>
<evidence type="ECO:0000313" key="3">
    <source>
        <dbReference type="Proteomes" id="UP000017862"/>
    </source>
</evidence>
<gene>
    <name evidence="2" type="ORF">lam_305</name>
</gene>
<dbReference type="RefSeq" id="WP_023466201.1">
    <property type="nucleotide sequence ID" value="NC_022793.1"/>
</dbReference>
<evidence type="ECO:0000256" key="1">
    <source>
        <dbReference type="SAM" id="Phobius"/>
    </source>
</evidence>
<dbReference type="EMBL" id="CP006604">
    <property type="protein sequence ID" value="AHA27676.1"/>
    <property type="molecule type" value="Genomic_DNA"/>
</dbReference>